<dbReference type="PANTHER" id="PTHR33452">
    <property type="entry name" value="OXIDOREDUCTASE CATD-RELATED"/>
    <property type="match status" value="1"/>
</dbReference>
<evidence type="ECO:0000256" key="3">
    <source>
        <dbReference type="ARBA" id="ARBA00022475"/>
    </source>
</evidence>
<feature type="transmembrane region" description="Helical" evidence="7">
    <location>
        <begin position="77"/>
        <end position="95"/>
    </location>
</feature>
<accession>A0A364JWW2</accession>
<sequence>MSATTTANNNSGVLLLARILLALLFIPAGFSKLMALGATTGYFTSIGLPVPFATAIFVGLLELLGGLAVLIGLQTRIAAVLLGVFTIAAAFVGHFMPFDQTGFLKNLAVAGGFFLLALQGPGAISVDAKRD</sequence>
<evidence type="ECO:0000256" key="4">
    <source>
        <dbReference type="ARBA" id="ARBA00022692"/>
    </source>
</evidence>
<feature type="transmembrane region" description="Helical" evidence="7">
    <location>
        <begin position="107"/>
        <end position="126"/>
    </location>
</feature>
<comment type="caution">
    <text evidence="8">The sequence shown here is derived from an EMBL/GenBank/DDBJ whole genome shotgun (WGS) entry which is preliminary data.</text>
</comment>
<feature type="transmembrane region" description="Helical" evidence="7">
    <location>
        <begin position="12"/>
        <end position="30"/>
    </location>
</feature>
<evidence type="ECO:0000256" key="7">
    <source>
        <dbReference type="SAM" id="Phobius"/>
    </source>
</evidence>
<organism evidence="8 9">
    <name type="scientific">Falsochrobactrum ovis</name>
    <dbReference type="NCBI Taxonomy" id="1293442"/>
    <lineage>
        <taxon>Bacteria</taxon>
        <taxon>Pseudomonadati</taxon>
        <taxon>Pseudomonadota</taxon>
        <taxon>Alphaproteobacteria</taxon>
        <taxon>Hyphomicrobiales</taxon>
        <taxon>Brucellaceae</taxon>
        <taxon>Falsochrobactrum</taxon>
    </lineage>
</organism>
<keyword evidence="9" id="KW-1185">Reference proteome</keyword>
<dbReference type="InterPro" id="IPR051907">
    <property type="entry name" value="DoxX-like_oxidoreductase"/>
</dbReference>
<dbReference type="OrthoDB" id="9810206at2"/>
<evidence type="ECO:0000256" key="2">
    <source>
        <dbReference type="ARBA" id="ARBA00006679"/>
    </source>
</evidence>
<feature type="transmembrane region" description="Helical" evidence="7">
    <location>
        <begin position="50"/>
        <end position="70"/>
    </location>
</feature>
<keyword evidence="6 7" id="KW-0472">Membrane</keyword>
<dbReference type="InterPro" id="IPR032808">
    <property type="entry name" value="DoxX"/>
</dbReference>
<name>A0A364JWW2_9HYPH</name>
<keyword evidence="3" id="KW-1003">Cell membrane</keyword>
<evidence type="ECO:0000313" key="9">
    <source>
        <dbReference type="Proteomes" id="UP000249453"/>
    </source>
</evidence>
<dbReference type="Proteomes" id="UP000249453">
    <property type="component" value="Unassembled WGS sequence"/>
</dbReference>
<reference evidence="8 9" key="1">
    <citation type="submission" date="2018-06" db="EMBL/GenBank/DDBJ databases">
        <title>Genomic Encyclopedia of Type Strains, Phase IV (KMG-IV): sequencing the most valuable type-strain genomes for metagenomic binning, comparative biology and taxonomic classification.</title>
        <authorList>
            <person name="Goeker M."/>
        </authorList>
    </citation>
    <scope>NUCLEOTIDE SEQUENCE [LARGE SCALE GENOMIC DNA]</scope>
    <source>
        <strain evidence="8 9">DSM 26720</strain>
    </source>
</reference>
<evidence type="ECO:0000256" key="1">
    <source>
        <dbReference type="ARBA" id="ARBA00004651"/>
    </source>
</evidence>
<comment type="subcellular location">
    <subcellularLocation>
        <location evidence="1">Cell membrane</location>
        <topology evidence="1">Multi-pass membrane protein</topology>
    </subcellularLocation>
</comment>
<comment type="similarity">
    <text evidence="2">Belongs to the DoxX family.</text>
</comment>
<dbReference type="AlphaFoldDB" id="A0A364JWW2"/>
<dbReference type="EMBL" id="QLMK01000003">
    <property type="protein sequence ID" value="RAK31086.1"/>
    <property type="molecule type" value="Genomic_DNA"/>
</dbReference>
<keyword evidence="5 7" id="KW-1133">Transmembrane helix</keyword>
<evidence type="ECO:0000256" key="6">
    <source>
        <dbReference type="ARBA" id="ARBA00023136"/>
    </source>
</evidence>
<keyword evidence="4 7" id="KW-0812">Transmembrane</keyword>
<proteinExistence type="inferred from homology"/>
<dbReference type="RefSeq" id="WP_111574841.1">
    <property type="nucleotide sequence ID" value="NZ_JBHEEY010000002.1"/>
</dbReference>
<dbReference type="GO" id="GO:0005886">
    <property type="term" value="C:plasma membrane"/>
    <property type="evidence" value="ECO:0007669"/>
    <property type="project" value="UniProtKB-SubCell"/>
</dbReference>
<evidence type="ECO:0000256" key="5">
    <source>
        <dbReference type="ARBA" id="ARBA00022989"/>
    </source>
</evidence>
<protein>
    <submittedName>
        <fullName evidence="8">Putative oxidoreductase</fullName>
    </submittedName>
</protein>
<evidence type="ECO:0000313" key="8">
    <source>
        <dbReference type="EMBL" id="RAK31086.1"/>
    </source>
</evidence>
<dbReference type="PANTHER" id="PTHR33452:SF1">
    <property type="entry name" value="INNER MEMBRANE PROTEIN YPHA-RELATED"/>
    <property type="match status" value="1"/>
</dbReference>
<dbReference type="Pfam" id="PF07681">
    <property type="entry name" value="DoxX"/>
    <property type="match status" value="1"/>
</dbReference>
<gene>
    <name evidence="8" type="ORF">C7374_103225</name>
</gene>